<comment type="cofactor">
    <cofactor evidence="9">
        <name>Mg(2+)</name>
        <dbReference type="ChEBI" id="CHEBI:18420"/>
    </cofactor>
    <text evidence="9">Binds 1 Mg(2+) ion per subunit.</text>
</comment>
<evidence type="ECO:0000313" key="13">
    <source>
        <dbReference type="EMBL" id="MCC4310256.1"/>
    </source>
</evidence>
<feature type="binding site" evidence="9">
    <location>
        <position position="74"/>
    </location>
    <ligand>
        <name>4-amino-2-methyl-5-(diphosphooxymethyl)pyrimidine</name>
        <dbReference type="ChEBI" id="CHEBI:57841"/>
    </ligand>
</feature>
<dbReference type="AlphaFoldDB" id="A0A9Q3UQI6"/>
<dbReference type="GO" id="GO:0009228">
    <property type="term" value="P:thiamine biosynthetic process"/>
    <property type="evidence" value="ECO:0007669"/>
    <property type="project" value="UniProtKB-KW"/>
</dbReference>
<name>A0A9Q3UQI6_9GAMM</name>
<evidence type="ECO:0000256" key="2">
    <source>
        <dbReference type="ARBA" id="ARBA00022679"/>
    </source>
</evidence>
<proteinExistence type="inferred from homology"/>
<dbReference type="CDD" id="cd00564">
    <property type="entry name" value="TMP_TenI"/>
    <property type="match status" value="1"/>
</dbReference>
<feature type="binding site" evidence="9">
    <location>
        <position position="94"/>
    </location>
    <ligand>
        <name>Mg(2+)</name>
        <dbReference type="ChEBI" id="CHEBI:18420"/>
    </ligand>
</feature>
<comment type="catalytic activity">
    <reaction evidence="8 9 10">
        <text>2-[(2R,5Z)-2-carboxy-4-methylthiazol-5(2H)-ylidene]ethyl phosphate + 4-amino-2-methyl-5-(diphosphooxymethyl)pyrimidine + 2 H(+) = thiamine phosphate + CO2 + diphosphate</text>
        <dbReference type="Rhea" id="RHEA:47844"/>
        <dbReference type="ChEBI" id="CHEBI:15378"/>
        <dbReference type="ChEBI" id="CHEBI:16526"/>
        <dbReference type="ChEBI" id="CHEBI:33019"/>
        <dbReference type="ChEBI" id="CHEBI:37575"/>
        <dbReference type="ChEBI" id="CHEBI:57841"/>
        <dbReference type="ChEBI" id="CHEBI:62899"/>
        <dbReference type="EC" id="2.5.1.3"/>
    </reaction>
</comment>
<feature type="binding site" evidence="9">
    <location>
        <position position="143"/>
    </location>
    <ligand>
        <name>4-amino-2-methyl-5-(diphosphooxymethyl)pyrimidine</name>
        <dbReference type="ChEBI" id="CHEBI:57841"/>
    </ligand>
</feature>
<evidence type="ECO:0000256" key="3">
    <source>
        <dbReference type="ARBA" id="ARBA00022723"/>
    </source>
</evidence>
<dbReference type="PANTHER" id="PTHR20857:SF15">
    <property type="entry name" value="THIAMINE-PHOSPHATE SYNTHASE"/>
    <property type="match status" value="1"/>
</dbReference>
<comment type="caution">
    <text evidence="9">Lacks conserved residue(s) required for the propagation of feature annotation.</text>
</comment>
<dbReference type="NCBIfam" id="TIGR00693">
    <property type="entry name" value="thiE"/>
    <property type="match status" value="1"/>
</dbReference>
<accession>A0A9Q3UQI6</accession>
<gene>
    <name evidence="9 13" type="primary">thiE</name>
    <name evidence="13" type="ORF">LL252_16925</name>
</gene>
<dbReference type="SUPFAM" id="SSF51391">
    <property type="entry name" value="Thiamin phosphate synthase"/>
    <property type="match status" value="1"/>
</dbReference>
<evidence type="ECO:0000256" key="7">
    <source>
        <dbReference type="ARBA" id="ARBA00047851"/>
    </source>
</evidence>
<keyword evidence="5 9" id="KW-0784">Thiamine biosynthesis</keyword>
<dbReference type="InterPro" id="IPR013785">
    <property type="entry name" value="Aldolase_TIM"/>
</dbReference>
<dbReference type="RefSeq" id="WP_228234888.1">
    <property type="nucleotide sequence ID" value="NZ_JAJGNA010000032.1"/>
</dbReference>
<evidence type="ECO:0000256" key="5">
    <source>
        <dbReference type="ARBA" id="ARBA00022977"/>
    </source>
</evidence>
<dbReference type="Proteomes" id="UP001108027">
    <property type="component" value="Unassembled WGS sequence"/>
</dbReference>
<comment type="catalytic activity">
    <reaction evidence="6 9 10">
        <text>4-methyl-5-(2-phosphooxyethyl)-thiazole + 4-amino-2-methyl-5-(diphosphooxymethyl)pyrimidine + H(+) = thiamine phosphate + diphosphate</text>
        <dbReference type="Rhea" id="RHEA:22328"/>
        <dbReference type="ChEBI" id="CHEBI:15378"/>
        <dbReference type="ChEBI" id="CHEBI:33019"/>
        <dbReference type="ChEBI" id="CHEBI:37575"/>
        <dbReference type="ChEBI" id="CHEBI:57841"/>
        <dbReference type="ChEBI" id="CHEBI:58296"/>
        <dbReference type="EC" id="2.5.1.3"/>
    </reaction>
</comment>
<evidence type="ECO:0000256" key="11">
    <source>
        <dbReference type="RuleBase" id="RU004253"/>
    </source>
</evidence>
<comment type="caution">
    <text evidence="13">The sequence shown here is derived from an EMBL/GenBank/DDBJ whole genome shotgun (WGS) entry which is preliminary data.</text>
</comment>
<dbReference type="GO" id="GO:0000287">
    <property type="term" value="F:magnesium ion binding"/>
    <property type="evidence" value="ECO:0007669"/>
    <property type="project" value="UniProtKB-UniRule"/>
</dbReference>
<evidence type="ECO:0000256" key="8">
    <source>
        <dbReference type="ARBA" id="ARBA00047883"/>
    </source>
</evidence>
<evidence type="ECO:0000256" key="9">
    <source>
        <dbReference type="HAMAP-Rule" id="MF_00097"/>
    </source>
</evidence>
<dbReference type="InterPro" id="IPR036206">
    <property type="entry name" value="ThiamineP_synth_sf"/>
</dbReference>
<reference evidence="13" key="1">
    <citation type="submission" date="2021-10" db="EMBL/GenBank/DDBJ databases">
        <title>The diversity and Nitrogen Metabolism of Culturable Nitrate-Utilizing Bacteria Within the Oxygen Minimum Zone of the Changjiang (Yangtze River)Estuary.</title>
        <authorList>
            <person name="Zhang D."/>
            <person name="Zheng J."/>
            <person name="Liu S."/>
            <person name="He W."/>
        </authorList>
    </citation>
    <scope>NUCLEOTIDE SEQUENCE</scope>
    <source>
        <strain evidence="13">FXH-223</strain>
    </source>
</reference>
<dbReference type="InterPro" id="IPR034291">
    <property type="entry name" value="TMP_synthase"/>
</dbReference>
<organism evidence="13 14">
    <name type="scientific">Alloalcanivorax marinus</name>
    <dbReference type="NCBI Taxonomy" id="1177169"/>
    <lineage>
        <taxon>Bacteria</taxon>
        <taxon>Pseudomonadati</taxon>
        <taxon>Pseudomonadota</taxon>
        <taxon>Gammaproteobacteria</taxon>
        <taxon>Oceanospirillales</taxon>
        <taxon>Alcanivoracaceae</taxon>
        <taxon>Alloalcanivorax</taxon>
    </lineage>
</organism>
<dbReference type="EC" id="2.5.1.3" evidence="9"/>
<dbReference type="HAMAP" id="MF_00097">
    <property type="entry name" value="TMP_synthase"/>
    <property type="match status" value="1"/>
</dbReference>
<keyword evidence="4 9" id="KW-0460">Magnesium</keyword>
<evidence type="ECO:0000256" key="4">
    <source>
        <dbReference type="ARBA" id="ARBA00022842"/>
    </source>
</evidence>
<keyword evidence="3 9" id="KW-0479">Metal-binding</keyword>
<evidence type="ECO:0000256" key="10">
    <source>
        <dbReference type="RuleBase" id="RU003826"/>
    </source>
</evidence>
<dbReference type="GO" id="GO:0005737">
    <property type="term" value="C:cytoplasm"/>
    <property type="evidence" value="ECO:0007669"/>
    <property type="project" value="TreeGrafter"/>
</dbReference>
<dbReference type="PANTHER" id="PTHR20857">
    <property type="entry name" value="THIAMINE-PHOSPHATE PYROPHOSPHORYLASE"/>
    <property type="match status" value="1"/>
</dbReference>
<evidence type="ECO:0000259" key="12">
    <source>
        <dbReference type="Pfam" id="PF02581"/>
    </source>
</evidence>
<feature type="binding site" evidence="9">
    <location>
        <begin position="140"/>
        <end position="142"/>
    </location>
    <ligand>
        <name>2-[(2R,5Z)-2-carboxy-4-methylthiazol-5(2H)-ylidene]ethyl phosphate</name>
        <dbReference type="ChEBI" id="CHEBI:62899"/>
    </ligand>
</feature>
<comment type="similarity">
    <text evidence="9 10">Belongs to the thiamine-phosphate synthase family.</text>
</comment>
<sequence length="220" mass="23252">MNRPDASRVRGLYAITDPRLTPGDSMLSAAEAALRGGASMLQYRDKHADTATRRHRAARLALLCQDHGALFIVNDDAALAAEVEADGVHLGQSDGAVDSARRLLGSDKLIGVSCHGRLELAQKAADEGADYLALGRFFDSRTKPEAPPATLETLRRARRRFHQPLVAIGGVNAHNAGQLIEAGADAVAVIHALFGLADPADVTHAGVEAAARQLAGLFNR</sequence>
<dbReference type="Gene3D" id="3.20.20.70">
    <property type="entry name" value="Aldolase class I"/>
    <property type="match status" value="1"/>
</dbReference>
<comment type="catalytic activity">
    <reaction evidence="7 9 10">
        <text>2-(2-carboxy-4-methylthiazol-5-yl)ethyl phosphate + 4-amino-2-methyl-5-(diphosphooxymethyl)pyrimidine + 2 H(+) = thiamine phosphate + CO2 + diphosphate</text>
        <dbReference type="Rhea" id="RHEA:47848"/>
        <dbReference type="ChEBI" id="CHEBI:15378"/>
        <dbReference type="ChEBI" id="CHEBI:16526"/>
        <dbReference type="ChEBI" id="CHEBI:33019"/>
        <dbReference type="ChEBI" id="CHEBI:37575"/>
        <dbReference type="ChEBI" id="CHEBI:57841"/>
        <dbReference type="ChEBI" id="CHEBI:62890"/>
        <dbReference type="EC" id="2.5.1.3"/>
    </reaction>
</comment>
<dbReference type="GO" id="GO:0009229">
    <property type="term" value="P:thiamine diphosphate biosynthetic process"/>
    <property type="evidence" value="ECO:0007669"/>
    <property type="project" value="UniProtKB-UniRule"/>
</dbReference>
<dbReference type="GO" id="GO:0004789">
    <property type="term" value="F:thiamine-phosphate diphosphorylase activity"/>
    <property type="evidence" value="ECO:0007669"/>
    <property type="project" value="UniProtKB-UniRule"/>
</dbReference>
<evidence type="ECO:0000256" key="6">
    <source>
        <dbReference type="ARBA" id="ARBA00047334"/>
    </source>
</evidence>
<keyword evidence="14" id="KW-1185">Reference proteome</keyword>
<feature type="binding site" evidence="9">
    <location>
        <position position="75"/>
    </location>
    <ligand>
        <name>Mg(2+)</name>
        <dbReference type="ChEBI" id="CHEBI:18420"/>
    </ligand>
</feature>
<feature type="binding site" evidence="9">
    <location>
        <position position="113"/>
    </location>
    <ligand>
        <name>4-amino-2-methyl-5-(diphosphooxymethyl)pyrimidine</name>
        <dbReference type="ChEBI" id="CHEBI:57841"/>
    </ligand>
</feature>
<dbReference type="Pfam" id="PF02581">
    <property type="entry name" value="TMP-TENI"/>
    <property type="match status" value="1"/>
</dbReference>
<comment type="function">
    <text evidence="9">Condenses 4-methyl-5-(beta-hydroxyethyl)thiazole monophosphate (THZ-P) and 2-methyl-4-amino-5-hydroxymethyl pyrimidine pyrophosphate (HMP-PP) to form thiamine monophosphate (TMP).</text>
</comment>
<keyword evidence="2 9" id="KW-0808">Transferase</keyword>
<feature type="domain" description="Thiamine phosphate synthase/TenI" evidence="12">
    <location>
        <begin position="12"/>
        <end position="193"/>
    </location>
</feature>
<feature type="binding site" evidence="9">
    <location>
        <position position="170"/>
    </location>
    <ligand>
        <name>2-[(2R,5Z)-2-carboxy-4-methylthiazol-5(2H)-ylidene]ethyl phosphate</name>
        <dbReference type="ChEBI" id="CHEBI:62899"/>
    </ligand>
</feature>
<evidence type="ECO:0000256" key="1">
    <source>
        <dbReference type="ARBA" id="ARBA00005165"/>
    </source>
</evidence>
<dbReference type="EMBL" id="JAJGNA010000032">
    <property type="protein sequence ID" value="MCC4310256.1"/>
    <property type="molecule type" value="Genomic_DNA"/>
</dbReference>
<protein>
    <recommendedName>
        <fullName evidence="9">Thiamine-phosphate synthase</fullName>
        <shortName evidence="9">TP synthase</shortName>
        <shortName evidence="9">TPS</shortName>
        <ecNumber evidence="9">2.5.1.3</ecNumber>
    </recommendedName>
    <alternativeName>
        <fullName evidence="9">Thiamine-phosphate pyrophosphorylase</fullName>
        <shortName evidence="9">TMP pyrophosphorylase</shortName>
        <shortName evidence="9">TMP-PPase</shortName>
    </alternativeName>
</protein>
<feature type="binding site" evidence="9">
    <location>
        <begin position="42"/>
        <end position="46"/>
    </location>
    <ligand>
        <name>4-amino-2-methyl-5-(diphosphooxymethyl)pyrimidine</name>
        <dbReference type="ChEBI" id="CHEBI:57841"/>
    </ligand>
</feature>
<dbReference type="InterPro" id="IPR022998">
    <property type="entry name" value="ThiamineP_synth_TenI"/>
</dbReference>
<comment type="pathway">
    <text evidence="1 9 11">Cofactor biosynthesis; thiamine diphosphate biosynthesis; thiamine phosphate from 4-amino-2-methyl-5-diphosphomethylpyrimidine and 4-methyl-5-(2-phosphoethyl)-thiazole: step 1/1.</text>
</comment>
<evidence type="ECO:0000313" key="14">
    <source>
        <dbReference type="Proteomes" id="UP001108027"/>
    </source>
</evidence>